<protein>
    <submittedName>
        <fullName evidence="3">Kelch-like protein 12</fullName>
    </submittedName>
</protein>
<evidence type="ECO:0000256" key="1">
    <source>
        <dbReference type="ARBA" id="ARBA00022441"/>
    </source>
</evidence>
<name>A0A6F9DF94_9ASCI</name>
<dbReference type="EMBL" id="LR786265">
    <property type="protein sequence ID" value="CAB3259473.1"/>
    <property type="molecule type" value="mRNA"/>
</dbReference>
<dbReference type="SMART" id="SM00612">
    <property type="entry name" value="Kelch"/>
    <property type="match status" value="5"/>
</dbReference>
<keyword evidence="2" id="KW-0677">Repeat</keyword>
<organism evidence="3">
    <name type="scientific">Phallusia mammillata</name>
    <dbReference type="NCBI Taxonomy" id="59560"/>
    <lineage>
        <taxon>Eukaryota</taxon>
        <taxon>Metazoa</taxon>
        <taxon>Chordata</taxon>
        <taxon>Tunicata</taxon>
        <taxon>Ascidiacea</taxon>
        <taxon>Phlebobranchia</taxon>
        <taxon>Ascidiidae</taxon>
        <taxon>Phallusia</taxon>
    </lineage>
</organism>
<reference evidence="3" key="1">
    <citation type="submission" date="2020-04" db="EMBL/GenBank/DDBJ databases">
        <authorList>
            <person name="Neveu A P."/>
        </authorList>
    </citation>
    <scope>NUCLEOTIDE SEQUENCE</scope>
    <source>
        <tissue evidence="3">Whole embryo</tissue>
    </source>
</reference>
<sequence>MQLDFDDMSDVINQRNKGCARSEVACFNGIVGWVNHCPLQRKELFVKLFSEVDLSSTNMSFLEMASQENLVKNNLLCANFLVQGSLMFIQRMSTSTFLLIGGTTEHEAVVYNIMSKETTQFPDLNIGRMKATSAKVGKRVFVIGGIAAGKTLLKSCEMLDLDQPDKWIVLPDMIQARHLCGSGLIAGQIYVTGGMNTYHLSSCEKFDIQANVWTRTENMLQKRCSHGCVVCNGLLYCIGGKKGTEHISSCECYDVESKKWKEIAPLNEPRRSMASVVLDGTIFAIGGIGHNKQTLSTVERYFPERNTWEYVAPLLLSCSRASACVLGTRLYVIGGSSGVASLKTVQQYDPDSDSWTICFEMKKATSSTTVVVV</sequence>
<dbReference type="Pfam" id="PF01344">
    <property type="entry name" value="Kelch_1"/>
    <property type="match status" value="4"/>
</dbReference>
<dbReference type="InterPro" id="IPR015915">
    <property type="entry name" value="Kelch-typ_b-propeller"/>
</dbReference>
<dbReference type="Gene3D" id="1.25.40.420">
    <property type="match status" value="1"/>
</dbReference>
<accession>A0A6F9DF94</accession>
<dbReference type="Gene3D" id="2.120.10.80">
    <property type="entry name" value="Kelch-type beta propeller"/>
    <property type="match status" value="2"/>
</dbReference>
<dbReference type="PANTHER" id="PTHR45632">
    <property type="entry name" value="LD33804P"/>
    <property type="match status" value="1"/>
</dbReference>
<dbReference type="SUPFAM" id="SSF50965">
    <property type="entry name" value="Galactose oxidase, central domain"/>
    <property type="match status" value="1"/>
</dbReference>
<proteinExistence type="evidence at transcript level"/>
<gene>
    <name evidence="3" type="primary">Klhl12-021</name>
</gene>
<dbReference type="SUPFAM" id="SSF117281">
    <property type="entry name" value="Kelch motif"/>
    <property type="match status" value="1"/>
</dbReference>
<dbReference type="InterPro" id="IPR011043">
    <property type="entry name" value="Gal_Oxase/kelch_b-propeller"/>
</dbReference>
<dbReference type="AlphaFoldDB" id="A0A6F9DF94"/>
<keyword evidence="1" id="KW-0880">Kelch repeat</keyword>
<dbReference type="InterPro" id="IPR006652">
    <property type="entry name" value="Kelch_1"/>
</dbReference>
<evidence type="ECO:0000256" key="2">
    <source>
        <dbReference type="ARBA" id="ARBA00022737"/>
    </source>
</evidence>
<dbReference type="PANTHER" id="PTHR45632:SF3">
    <property type="entry name" value="KELCH-LIKE PROTEIN 32"/>
    <property type="match status" value="1"/>
</dbReference>
<evidence type="ECO:0000313" key="3">
    <source>
        <dbReference type="EMBL" id="CAB3259473.1"/>
    </source>
</evidence>